<dbReference type="PANTHER" id="PTHR34700:SF4">
    <property type="entry name" value="PHAGE-LIKE ELEMENT PBSX PROTEIN XKDP"/>
    <property type="match status" value="1"/>
</dbReference>
<dbReference type="EMBL" id="VLKE01000001">
    <property type="protein sequence ID" value="TWH67705.1"/>
    <property type="molecule type" value="Genomic_DNA"/>
</dbReference>
<feature type="compositionally biased region" description="Basic residues" evidence="1">
    <location>
        <begin position="270"/>
        <end position="285"/>
    </location>
</feature>
<feature type="transmembrane region" description="Helical" evidence="2">
    <location>
        <begin position="12"/>
        <end position="40"/>
    </location>
</feature>
<dbReference type="AlphaFoldDB" id="A0A562IAG6"/>
<keyword evidence="5" id="KW-1185">Reference proteome</keyword>
<evidence type="ECO:0000259" key="3">
    <source>
        <dbReference type="PROSITE" id="PS51782"/>
    </source>
</evidence>
<dbReference type="Proteomes" id="UP000319825">
    <property type="component" value="Unassembled WGS sequence"/>
</dbReference>
<dbReference type="PROSITE" id="PS51782">
    <property type="entry name" value="LYSM"/>
    <property type="match status" value="1"/>
</dbReference>
<dbReference type="SUPFAM" id="SSF54106">
    <property type="entry name" value="LysM domain"/>
    <property type="match status" value="1"/>
</dbReference>
<evidence type="ECO:0000313" key="4">
    <source>
        <dbReference type="EMBL" id="TWH67705.1"/>
    </source>
</evidence>
<accession>A0A562IAG6</accession>
<protein>
    <submittedName>
        <fullName evidence="4">LysM domain-containing protein</fullName>
    </submittedName>
</protein>
<comment type="caution">
    <text evidence="4">The sequence shown here is derived from an EMBL/GenBank/DDBJ whole genome shotgun (WGS) entry which is preliminary data.</text>
</comment>
<feature type="compositionally biased region" description="Low complexity" evidence="1">
    <location>
        <begin position="327"/>
        <end position="347"/>
    </location>
</feature>
<dbReference type="CDD" id="cd00118">
    <property type="entry name" value="LysM"/>
    <property type="match status" value="1"/>
</dbReference>
<feature type="transmembrane region" description="Helical" evidence="2">
    <location>
        <begin position="111"/>
        <end position="129"/>
    </location>
</feature>
<dbReference type="SMART" id="SM00257">
    <property type="entry name" value="LysM"/>
    <property type="match status" value="1"/>
</dbReference>
<dbReference type="InterPro" id="IPR036779">
    <property type="entry name" value="LysM_dom_sf"/>
</dbReference>
<proteinExistence type="predicted"/>
<feature type="transmembrane region" description="Helical" evidence="2">
    <location>
        <begin position="66"/>
        <end position="90"/>
    </location>
</feature>
<keyword evidence="2" id="KW-0812">Transmembrane</keyword>
<keyword evidence="2" id="KW-0472">Membrane</keyword>
<feature type="domain" description="LysM" evidence="3">
    <location>
        <begin position="191"/>
        <end position="238"/>
    </location>
</feature>
<dbReference type="RefSeq" id="WP_425463564.1">
    <property type="nucleotide sequence ID" value="NZ_VLKE01000001.1"/>
</dbReference>
<evidence type="ECO:0000256" key="1">
    <source>
        <dbReference type="SAM" id="MobiDB-lite"/>
    </source>
</evidence>
<reference evidence="4 5" key="1">
    <citation type="submission" date="2019-07" db="EMBL/GenBank/DDBJ databases">
        <title>R&amp;d 2014.</title>
        <authorList>
            <person name="Klenk H.-P."/>
        </authorList>
    </citation>
    <scope>NUCLEOTIDE SEQUENCE [LARGE SCALE GENOMIC DNA]</scope>
    <source>
        <strain evidence="4 5">DSM 43868</strain>
    </source>
</reference>
<dbReference type="Pfam" id="PF01476">
    <property type="entry name" value="LysM"/>
    <property type="match status" value="1"/>
</dbReference>
<feature type="compositionally biased region" description="Basic residues" evidence="1">
    <location>
        <begin position="305"/>
        <end position="326"/>
    </location>
</feature>
<name>A0A562IAG6_MICOL</name>
<keyword evidence="2" id="KW-1133">Transmembrane helix</keyword>
<gene>
    <name evidence="4" type="ORF">JD77_02689</name>
</gene>
<dbReference type="InterPro" id="IPR018392">
    <property type="entry name" value="LysM"/>
</dbReference>
<evidence type="ECO:0000313" key="5">
    <source>
        <dbReference type="Proteomes" id="UP000319825"/>
    </source>
</evidence>
<dbReference type="PANTHER" id="PTHR34700">
    <property type="entry name" value="POTASSIUM BINDING PROTEIN KBP"/>
    <property type="match status" value="1"/>
</dbReference>
<feature type="region of interest" description="Disordered" evidence="1">
    <location>
        <begin position="231"/>
        <end position="347"/>
    </location>
</feature>
<dbReference type="Gene3D" id="3.10.350.10">
    <property type="entry name" value="LysM domain"/>
    <property type="match status" value="1"/>
</dbReference>
<evidence type="ECO:0000256" key="2">
    <source>
        <dbReference type="SAM" id="Phobius"/>
    </source>
</evidence>
<sequence>MAARGRSAARRAGQVLTGFGALVVLVAVLVGAPVALIAFAGNPLPDHLPTLAEIGTTLTSRDDGRLLLRALALVGWFGWATFALSVLVELGAQSVRRPAPRLPGMSRQQRAAAALVGSVALIIAASPAASAATALTGPYAAAAPAAAAAYPAAAHGLAAALPAAATPPAAAQAAAATAATAVGAPDQAGPTVYRVARGDYLGKVAERYLDDFDRYRDVAKLNRLRDPDRIRPGQLIRLPDGSQDGGARPHATGRLVARPAAPAPGDPVARRRPRPRRPRLRRPRPTRLGPALPARPRRLGPPAPRRGRRPVSRRPGRPSRRSRWASRRPAGSRRWPPGRPGPARRTG</sequence>
<organism evidence="4 5">
    <name type="scientific">Micromonospora olivasterospora</name>
    <dbReference type="NCBI Taxonomy" id="1880"/>
    <lineage>
        <taxon>Bacteria</taxon>
        <taxon>Bacillati</taxon>
        <taxon>Actinomycetota</taxon>
        <taxon>Actinomycetes</taxon>
        <taxon>Micromonosporales</taxon>
        <taxon>Micromonosporaceae</taxon>
        <taxon>Micromonospora</taxon>
    </lineage>
</organism>
<dbReference type="InterPro" id="IPR052196">
    <property type="entry name" value="Bact_Kbp"/>
</dbReference>